<evidence type="ECO:0000313" key="1">
    <source>
        <dbReference type="EMBL" id="MDY3559419.1"/>
    </source>
</evidence>
<comment type="caution">
    <text evidence="1">The sequence shown here is derived from an EMBL/GenBank/DDBJ whole genome shotgun (WGS) entry which is preliminary data.</text>
</comment>
<organism evidence="1 2">
    <name type="scientific">Gemmata algarum</name>
    <dbReference type="NCBI Taxonomy" id="2975278"/>
    <lineage>
        <taxon>Bacteria</taxon>
        <taxon>Pseudomonadati</taxon>
        <taxon>Planctomycetota</taxon>
        <taxon>Planctomycetia</taxon>
        <taxon>Gemmatales</taxon>
        <taxon>Gemmataceae</taxon>
        <taxon>Gemmata</taxon>
    </lineage>
</organism>
<dbReference type="EMBL" id="JAXBLV010000110">
    <property type="protein sequence ID" value="MDY3559419.1"/>
    <property type="molecule type" value="Genomic_DNA"/>
</dbReference>
<keyword evidence="2" id="KW-1185">Reference proteome</keyword>
<name>A0ABU5EW06_9BACT</name>
<evidence type="ECO:0000313" key="2">
    <source>
        <dbReference type="Proteomes" id="UP001272242"/>
    </source>
</evidence>
<reference evidence="2" key="1">
    <citation type="journal article" date="2023" name="Mar. Drugs">
        <title>Gemmata algarum, a Novel Planctomycete Isolated from an Algal Mat, Displays Antimicrobial Activity.</title>
        <authorList>
            <person name="Kumar G."/>
            <person name="Kallscheuer N."/>
            <person name="Kashif M."/>
            <person name="Ahamad S."/>
            <person name="Jagadeeshwari U."/>
            <person name="Pannikurungottu S."/>
            <person name="Haufschild T."/>
            <person name="Kabuu M."/>
            <person name="Sasikala C."/>
            <person name="Jogler C."/>
            <person name="Ramana C."/>
        </authorList>
    </citation>
    <scope>NUCLEOTIDE SEQUENCE [LARGE SCALE GENOMIC DNA]</scope>
    <source>
        <strain evidence="2">JC673</strain>
    </source>
</reference>
<protein>
    <recommendedName>
        <fullName evidence="3">Type II toxin-antitoxin system RelE/ParE family toxin</fullName>
    </recommendedName>
</protein>
<evidence type="ECO:0008006" key="3">
    <source>
        <dbReference type="Google" id="ProtNLM"/>
    </source>
</evidence>
<sequence>MTFTVTWRLTATLEVSRIEAAADDPAVVRAAAARIDWVLRRTPRDMGESRDQGYLLWYEDVLGVYYRVDDNNLRVDVLYAGPSRRR</sequence>
<accession>A0ABU5EW06</accession>
<gene>
    <name evidence="1" type="ORF">R5W23_000411</name>
</gene>
<proteinExistence type="predicted"/>
<dbReference type="RefSeq" id="WP_320686182.1">
    <property type="nucleotide sequence ID" value="NZ_JAXBLV010000110.1"/>
</dbReference>
<dbReference type="Proteomes" id="UP001272242">
    <property type="component" value="Unassembled WGS sequence"/>
</dbReference>